<evidence type="ECO:0000256" key="5">
    <source>
        <dbReference type="ARBA" id="ARBA00052218"/>
    </source>
</evidence>
<dbReference type="InterPro" id="IPR045886">
    <property type="entry name" value="ThiF/MoeB/HesA"/>
</dbReference>
<evidence type="ECO:0000256" key="11">
    <source>
        <dbReference type="ARBA" id="ARBA00075328"/>
    </source>
</evidence>
<dbReference type="FunFam" id="3.40.50.720:FF:000033">
    <property type="entry name" value="Adenylyltransferase and sulfurtransferase MOCS3"/>
    <property type="match status" value="1"/>
</dbReference>
<keyword evidence="16" id="KW-1185">Reference proteome</keyword>
<gene>
    <name evidence="15" type="primary">moeB</name>
    <name evidence="15" type="ORF">DYS74_05955</name>
</gene>
<comment type="caution">
    <text evidence="15">The sequence shown here is derived from an EMBL/GenBank/DDBJ whole genome shotgun (WGS) entry which is preliminary data.</text>
</comment>
<accession>A0A421BT22</accession>
<dbReference type="GO" id="GO:0005524">
    <property type="term" value="F:ATP binding"/>
    <property type="evidence" value="ECO:0007669"/>
    <property type="project" value="UniProtKB-KW"/>
</dbReference>
<evidence type="ECO:0000313" key="15">
    <source>
        <dbReference type="EMBL" id="RLL71420.1"/>
    </source>
</evidence>
<comment type="similarity">
    <text evidence="1">Belongs to the HesA/MoeB/ThiF family.</text>
</comment>
<comment type="function">
    <text evidence="6">Catalyzes the adenylation by ATP of the carboxyl group of the C-terminal glycine of sulfur carrier protein MoaD.</text>
</comment>
<dbReference type="GO" id="GO:0005829">
    <property type="term" value="C:cytosol"/>
    <property type="evidence" value="ECO:0007669"/>
    <property type="project" value="TreeGrafter"/>
</dbReference>
<keyword evidence="15" id="KW-0548">Nucleotidyltransferase</keyword>
<dbReference type="NCBIfam" id="NF004281">
    <property type="entry name" value="PRK05690.1"/>
    <property type="match status" value="1"/>
</dbReference>
<evidence type="ECO:0000256" key="2">
    <source>
        <dbReference type="ARBA" id="ARBA00022679"/>
    </source>
</evidence>
<dbReference type="PANTHER" id="PTHR10953:SF102">
    <property type="entry name" value="ADENYLYLTRANSFERASE AND SULFURTRANSFERASE MOCS3"/>
    <property type="match status" value="1"/>
</dbReference>
<evidence type="ECO:0000256" key="8">
    <source>
        <dbReference type="ARBA" id="ARBA00066884"/>
    </source>
</evidence>
<feature type="transmembrane region" description="Helical" evidence="13">
    <location>
        <begin position="23"/>
        <end position="42"/>
    </location>
</feature>
<reference evidence="15 16" key="1">
    <citation type="submission" date="2018-10" db="EMBL/GenBank/DDBJ databases">
        <title>Rhodobacter sp . BO-81.</title>
        <authorList>
            <person name="Im W.T."/>
        </authorList>
    </citation>
    <scope>NUCLEOTIDE SEQUENCE [LARGE SCALE GENOMIC DNA]</scope>
    <source>
        <strain evidence="15 16">BO-81</strain>
    </source>
</reference>
<dbReference type="EMBL" id="RCHI01000004">
    <property type="protein sequence ID" value="RLL71420.1"/>
    <property type="molecule type" value="Genomic_DNA"/>
</dbReference>
<sequence length="364" mass="37583">MTGLVLLAGVIALGLVLRVPGRLILAVLAALWAAFVLAHLIFAEGHPLRGAVGGSLSGWLGLGAAAAVVLTYRAGLRWLRAHAQPLPEPAPPLQQAAAPKPGALSPEELERYARHIFLREVGGTGQRRLKAAKVLVVGAGGLGSPVLLYLAAAGVGTIGVVDDDTVSLSNLQRQVIHRTADIGRPKVASARDAMLALNPDIEVRTHPLRLTEAEAGALIADYDLILDGSDNFETRHLVNRACVAAGKPLLSGAIAQWEGQLSLFDPARGAPCLACVFPVIPAAGLAPSCAEAGVVGALPGVIGTMMASEAIKEITGAGQGLRGRLLIHDALWGESRQIVVKRRNDCPVCGARHGAPLDTPASGA</sequence>
<feature type="transmembrane region" description="Helical" evidence="13">
    <location>
        <begin position="48"/>
        <end position="72"/>
    </location>
</feature>
<proteinExistence type="inferred from homology"/>
<evidence type="ECO:0000256" key="1">
    <source>
        <dbReference type="ARBA" id="ARBA00009919"/>
    </source>
</evidence>
<dbReference type="CDD" id="cd00757">
    <property type="entry name" value="ThiF_MoeB_HesA_family"/>
    <property type="match status" value="1"/>
</dbReference>
<evidence type="ECO:0000256" key="6">
    <source>
        <dbReference type="ARBA" id="ARBA00055169"/>
    </source>
</evidence>
<dbReference type="GO" id="GO:0004792">
    <property type="term" value="F:thiosulfate-cyanide sulfurtransferase activity"/>
    <property type="evidence" value="ECO:0007669"/>
    <property type="project" value="TreeGrafter"/>
</dbReference>
<feature type="transmembrane region" description="Helical" evidence="13">
    <location>
        <begin position="134"/>
        <end position="161"/>
    </location>
</feature>
<evidence type="ECO:0000259" key="14">
    <source>
        <dbReference type="Pfam" id="PF00899"/>
    </source>
</evidence>
<comment type="subunit">
    <text evidence="7">Homodimer. Forms a stable heterotetrameric complex of 2 MoeB and 2 MoaD during adenylation of MoaD.</text>
</comment>
<protein>
    <recommendedName>
        <fullName evidence="9">Molybdopterin-synthase adenylyltransferase</fullName>
        <ecNumber evidence="8">2.7.7.80</ecNumber>
    </recommendedName>
    <alternativeName>
        <fullName evidence="12">MoaD protein adenylase</fullName>
    </alternativeName>
    <alternativeName>
        <fullName evidence="10">Molybdopterin-converting factor subunit 1 adenylase</fullName>
    </alternativeName>
    <alternativeName>
        <fullName evidence="11">Sulfur carrier protein MoaD adenylyltransferase</fullName>
    </alternativeName>
</protein>
<evidence type="ECO:0000256" key="3">
    <source>
        <dbReference type="ARBA" id="ARBA00022741"/>
    </source>
</evidence>
<dbReference type="Pfam" id="PF00899">
    <property type="entry name" value="ThiF"/>
    <property type="match status" value="1"/>
</dbReference>
<evidence type="ECO:0000256" key="9">
    <source>
        <dbReference type="ARBA" id="ARBA00073635"/>
    </source>
</evidence>
<dbReference type="RefSeq" id="WP_121531884.1">
    <property type="nucleotide sequence ID" value="NZ_RCHI01000004.1"/>
</dbReference>
<keyword evidence="13" id="KW-0812">Transmembrane</keyword>
<comment type="catalytic activity">
    <reaction evidence="5">
        <text>[molybdopterin-synthase sulfur-carrier protein]-C-terminal Gly-Gly + ATP + H(+) = [molybdopterin-synthase sulfur-carrier protein]-C-terminal Gly-Gly-AMP + diphosphate</text>
        <dbReference type="Rhea" id="RHEA:43616"/>
        <dbReference type="Rhea" id="RHEA-COMP:12159"/>
        <dbReference type="Rhea" id="RHEA-COMP:12202"/>
        <dbReference type="ChEBI" id="CHEBI:15378"/>
        <dbReference type="ChEBI" id="CHEBI:30616"/>
        <dbReference type="ChEBI" id="CHEBI:33019"/>
        <dbReference type="ChEBI" id="CHEBI:90618"/>
        <dbReference type="ChEBI" id="CHEBI:90778"/>
        <dbReference type="EC" id="2.7.7.80"/>
    </reaction>
</comment>
<evidence type="ECO:0000313" key="16">
    <source>
        <dbReference type="Proteomes" id="UP000279673"/>
    </source>
</evidence>
<dbReference type="PANTHER" id="PTHR10953">
    <property type="entry name" value="UBIQUITIN-ACTIVATING ENZYME E1"/>
    <property type="match status" value="1"/>
</dbReference>
<dbReference type="SUPFAM" id="SSF69572">
    <property type="entry name" value="Activating enzymes of the ubiquitin-like proteins"/>
    <property type="match status" value="1"/>
</dbReference>
<dbReference type="Proteomes" id="UP000279673">
    <property type="component" value="Unassembled WGS sequence"/>
</dbReference>
<keyword evidence="13" id="KW-0472">Membrane</keyword>
<evidence type="ECO:0000256" key="7">
    <source>
        <dbReference type="ARBA" id="ARBA00063809"/>
    </source>
</evidence>
<dbReference type="GO" id="GO:0008641">
    <property type="term" value="F:ubiquitin-like modifier activating enzyme activity"/>
    <property type="evidence" value="ECO:0007669"/>
    <property type="project" value="InterPro"/>
</dbReference>
<dbReference type="Gene3D" id="3.40.50.720">
    <property type="entry name" value="NAD(P)-binding Rossmann-like Domain"/>
    <property type="match status" value="1"/>
</dbReference>
<dbReference type="GO" id="GO:0061605">
    <property type="term" value="F:molybdopterin-synthase adenylyltransferase activity"/>
    <property type="evidence" value="ECO:0007669"/>
    <property type="project" value="UniProtKB-EC"/>
</dbReference>
<name>A0A421BT22_9RHOB</name>
<feature type="domain" description="THIF-type NAD/FAD binding fold" evidence="14">
    <location>
        <begin position="112"/>
        <end position="348"/>
    </location>
</feature>
<keyword evidence="3" id="KW-0547">Nucleotide-binding</keyword>
<dbReference type="InterPro" id="IPR000594">
    <property type="entry name" value="ThiF_NAD_FAD-bd"/>
</dbReference>
<keyword evidence="2 15" id="KW-0808">Transferase</keyword>
<dbReference type="AlphaFoldDB" id="A0A421BT22"/>
<evidence type="ECO:0000256" key="13">
    <source>
        <dbReference type="SAM" id="Phobius"/>
    </source>
</evidence>
<dbReference type="GO" id="GO:0008146">
    <property type="term" value="F:sulfotransferase activity"/>
    <property type="evidence" value="ECO:0007669"/>
    <property type="project" value="TreeGrafter"/>
</dbReference>
<dbReference type="InterPro" id="IPR035985">
    <property type="entry name" value="Ubiquitin-activating_enz"/>
</dbReference>
<evidence type="ECO:0000256" key="4">
    <source>
        <dbReference type="ARBA" id="ARBA00022840"/>
    </source>
</evidence>
<organism evidence="15 16">
    <name type="scientific">Paenirhodobacter hankyongi</name>
    <dbReference type="NCBI Taxonomy" id="2294033"/>
    <lineage>
        <taxon>Bacteria</taxon>
        <taxon>Pseudomonadati</taxon>
        <taxon>Pseudomonadota</taxon>
        <taxon>Alphaproteobacteria</taxon>
        <taxon>Rhodobacterales</taxon>
        <taxon>Rhodobacter group</taxon>
        <taxon>Paenirhodobacter</taxon>
    </lineage>
</organism>
<evidence type="ECO:0000256" key="10">
    <source>
        <dbReference type="ARBA" id="ARBA00075110"/>
    </source>
</evidence>
<keyword evidence="13" id="KW-1133">Transmembrane helix</keyword>
<evidence type="ECO:0000256" key="12">
    <source>
        <dbReference type="ARBA" id="ARBA00078531"/>
    </source>
</evidence>
<dbReference type="EC" id="2.7.7.80" evidence="8"/>
<keyword evidence="4" id="KW-0067">ATP-binding</keyword>